<dbReference type="SUPFAM" id="SSF52218">
    <property type="entry name" value="Flavoproteins"/>
    <property type="match status" value="1"/>
</dbReference>
<reference evidence="2 3" key="1">
    <citation type="journal article" date="2015" name="Genome Announc.">
        <title>Expanding the biotechnology potential of lactobacilli through comparative genomics of 213 strains and associated genera.</title>
        <authorList>
            <person name="Sun Z."/>
            <person name="Harris H.M."/>
            <person name="McCann A."/>
            <person name="Guo C."/>
            <person name="Argimon S."/>
            <person name="Zhang W."/>
            <person name="Yang X."/>
            <person name="Jeffery I.B."/>
            <person name="Cooney J.C."/>
            <person name="Kagawa T.F."/>
            <person name="Liu W."/>
            <person name="Song Y."/>
            <person name="Salvetti E."/>
            <person name="Wrobel A."/>
            <person name="Rasinkangas P."/>
            <person name="Parkhill J."/>
            <person name="Rea M.C."/>
            <person name="O'Sullivan O."/>
            <person name="Ritari J."/>
            <person name="Douillard F.P."/>
            <person name="Paul Ross R."/>
            <person name="Yang R."/>
            <person name="Briner A.E."/>
            <person name="Felis G.E."/>
            <person name="de Vos W.M."/>
            <person name="Barrangou R."/>
            <person name="Klaenhammer T.R."/>
            <person name="Caufield P.W."/>
            <person name="Cui Y."/>
            <person name="Zhang H."/>
            <person name="O'Toole P.W."/>
        </authorList>
    </citation>
    <scope>NUCLEOTIDE SEQUENCE [LARGE SCALE GENOMIC DNA]</scope>
    <source>
        <strain evidence="2 3">DSM 8475</strain>
    </source>
</reference>
<sequence length="171" mass="18919">MKNLQILSKGMIEMAKQALILYYSQFETTAKLASQIHRLTDADILQVRVAPGTFPDDMTATNKVYKKQRTSGQLPVLTTKLPKLDYYDAILVGGPVWDGQVSSPIMQLLKQLQGYSGVVAPFSTGWSATGNYQQDFIAHAGKLYVITGYHVLTHAAPRFAVSALATWLRKL</sequence>
<dbReference type="Pfam" id="PF12682">
    <property type="entry name" value="Flavodoxin_4"/>
    <property type="match status" value="1"/>
</dbReference>
<feature type="domain" description="Flavodoxin-like" evidence="1">
    <location>
        <begin position="18"/>
        <end position="148"/>
    </location>
</feature>
<protein>
    <recommendedName>
        <fullName evidence="1">Flavodoxin-like domain-containing protein</fullName>
    </recommendedName>
</protein>
<dbReference type="InterPro" id="IPR008254">
    <property type="entry name" value="Flavodoxin/NO_synth"/>
</dbReference>
<evidence type="ECO:0000313" key="2">
    <source>
        <dbReference type="EMBL" id="KRM37528.1"/>
    </source>
</evidence>
<dbReference type="AlphaFoldDB" id="A0A922PVT8"/>
<evidence type="ECO:0000313" key="3">
    <source>
        <dbReference type="Proteomes" id="UP000051085"/>
    </source>
</evidence>
<dbReference type="Gene3D" id="3.40.50.360">
    <property type="match status" value="1"/>
</dbReference>
<dbReference type="InterPro" id="IPR029039">
    <property type="entry name" value="Flavoprotein-like_sf"/>
</dbReference>
<gene>
    <name evidence="2" type="ORF">FD34_GL001278</name>
</gene>
<dbReference type="PANTHER" id="PTHR39201">
    <property type="entry name" value="EXPORTED PROTEIN-RELATED"/>
    <property type="match status" value="1"/>
</dbReference>
<evidence type="ECO:0000259" key="1">
    <source>
        <dbReference type="Pfam" id="PF12682"/>
    </source>
</evidence>
<proteinExistence type="predicted"/>
<dbReference type="Proteomes" id="UP000051085">
    <property type="component" value="Unassembled WGS sequence"/>
</dbReference>
<organism evidence="2 3">
    <name type="scientific">Limosilactobacillus pontis DSM 8475</name>
    <dbReference type="NCBI Taxonomy" id="1423794"/>
    <lineage>
        <taxon>Bacteria</taxon>
        <taxon>Bacillati</taxon>
        <taxon>Bacillota</taxon>
        <taxon>Bacilli</taxon>
        <taxon>Lactobacillales</taxon>
        <taxon>Lactobacillaceae</taxon>
        <taxon>Limosilactobacillus</taxon>
    </lineage>
</organism>
<dbReference type="GO" id="GO:0010181">
    <property type="term" value="F:FMN binding"/>
    <property type="evidence" value="ECO:0007669"/>
    <property type="project" value="InterPro"/>
</dbReference>
<dbReference type="GO" id="GO:0016651">
    <property type="term" value="F:oxidoreductase activity, acting on NAD(P)H"/>
    <property type="evidence" value="ECO:0007669"/>
    <property type="project" value="UniProtKB-ARBA"/>
</dbReference>
<comment type="caution">
    <text evidence="2">The sequence shown here is derived from an EMBL/GenBank/DDBJ whole genome shotgun (WGS) entry which is preliminary data.</text>
</comment>
<dbReference type="EMBL" id="AZGO01000030">
    <property type="protein sequence ID" value="KRM37528.1"/>
    <property type="molecule type" value="Genomic_DNA"/>
</dbReference>
<dbReference type="PANTHER" id="PTHR39201:SF1">
    <property type="entry name" value="FLAVODOXIN-LIKE DOMAIN-CONTAINING PROTEIN"/>
    <property type="match status" value="1"/>
</dbReference>
<name>A0A922PVT8_9LACO</name>
<accession>A0A922PVT8</accession>